<dbReference type="OrthoDB" id="6372269at2"/>
<feature type="region of interest" description="Disordered" evidence="1">
    <location>
        <begin position="262"/>
        <end position="289"/>
    </location>
</feature>
<evidence type="ECO:0000256" key="1">
    <source>
        <dbReference type="SAM" id="MobiDB-lite"/>
    </source>
</evidence>
<feature type="transmembrane region" description="Helical" evidence="2">
    <location>
        <begin position="85"/>
        <end position="108"/>
    </location>
</feature>
<name>A0A1V2DPR0_9GAMM</name>
<keyword evidence="2" id="KW-0812">Transmembrane</keyword>
<feature type="transmembrane region" description="Helical" evidence="2">
    <location>
        <begin position="61"/>
        <end position="79"/>
    </location>
</feature>
<comment type="caution">
    <text evidence="3">The sequence shown here is derived from an EMBL/GenBank/DDBJ whole genome shotgun (WGS) entry which is preliminary data.</text>
</comment>
<evidence type="ECO:0000313" key="3">
    <source>
        <dbReference type="EMBL" id="ONF42490.1"/>
    </source>
</evidence>
<dbReference type="STRING" id="135739.BTO32_14850"/>
<dbReference type="EMBL" id="MSCW01000009">
    <property type="protein sequence ID" value="ONF42490.1"/>
    <property type="molecule type" value="Genomic_DNA"/>
</dbReference>
<gene>
    <name evidence="3" type="ORF">BTO32_14850</name>
</gene>
<evidence type="ECO:0000313" key="4">
    <source>
        <dbReference type="Proteomes" id="UP000189339"/>
    </source>
</evidence>
<keyword evidence="4" id="KW-1185">Reference proteome</keyword>
<feature type="compositionally biased region" description="Basic and acidic residues" evidence="1">
    <location>
        <begin position="270"/>
        <end position="289"/>
    </location>
</feature>
<dbReference type="AlphaFoldDB" id="A0A1V2DPR0"/>
<organism evidence="3 4">
    <name type="scientific">Marinobacter lutaoensis</name>
    <dbReference type="NCBI Taxonomy" id="135739"/>
    <lineage>
        <taxon>Bacteria</taxon>
        <taxon>Pseudomonadati</taxon>
        <taxon>Pseudomonadota</taxon>
        <taxon>Gammaproteobacteria</taxon>
        <taxon>Pseudomonadales</taxon>
        <taxon>Marinobacteraceae</taxon>
        <taxon>Marinobacter</taxon>
    </lineage>
</organism>
<protein>
    <submittedName>
        <fullName evidence="3">Uncharacterized protein</fullName>
    </submittedName>
</protein>
<accession>A0A1V2DPR0</accession>
<reference evidence="3 4" key="1">
    <citation type="submission" date="2016-12" db="EMBL/GenBank/DDBJ databases">
        <title>Marinobacter lutaoensis whole genome sequencing.</title>
        <authorList>
            <person name="Verma A."/>
            <person name="Krishnamurthi S."/>
        </authorList>
    </citation>
    <scope>NUCLEOTIDE SEQUENCE [LARGE SCALE GENOMIC DNA]</scope>
    <source>
        <strain evidence="3 4">T5054</strain>
    </source>
</reference>
<keyword evidence="2" id="KW-0472">Membrane</keyword>
<dbReference type="RefSeq" id="WP_076725435.1">
    <property type="nucleotide sequence ID" value="NZ_MSCW01000009.1"/>
</dbReference>
<feature type="transmembrane region" description="Helical" evidence="2">
    <location>
        <begin position="145"/>
        <end position="165"/>
    </location>
</feature>
<sequence>MPAKKQAYASNDSLAAGLTASSSMTDIGRTLGRTAPDSSVRLAAMLERGNGWDQVRNTHNMLMGFLFVCALIAGVIYTFKDSSVAGIFGLILVIAGPFFLFAVGFATAMQMTSYVPIRFRARCIPVDEPNIHAGQMLTGHPMTELLFVIPVKVIALLIMLPFWMLGSCLEVLRVIGLNLIGKKASYRGDQGKYYDKVRRQYAKVYHEKGVAAAMEYLRLAYSGLLTPIGVEIPRDQWFGEGYKRWLSPMIERHGPVDMYCTGEPGQSSEQLREMSRSTSDKPDKKYDAI</sequence>
<keyword evidence="2" id="KW-1133">Transmembrane helix</keyword>
<evidence type="ECO:0000256" key="2">
    <source>
        <dbReference type="SAM" id="Phobius"/>
    </source>
</evidence>
<proteinExistence type="predicted"/>
<dbReference type="Proteomes" id="UP000189339">
    <property type="component" value="Unassembled WGS sequence"/>
</dbReference>